<evidence type="ECO:0000256" key="2">
    <source>
        <dbReference type="ARBA" id="ARBA00023274"/>
    </source>
</evidence>
<keyword evidence="2" id="KW-0687">Ribonucleoprotein</keyword>
<dbReference type="InterPro" id="IPR020056">
    <property type="entry name" value="Rbsml_bL25/Gln-tRNA_synth_N"/>
</dbReference>
<dbReference type="InterPro" id="IPR011035">
    <property type="entry name" value="Ribosomal_bL25/Gln-tRNA_synth"/>
</dbReference>
<dbReference type="Gene3D" id="2.40.240.10">
    <property type="entry name" value="Ribosomal Protein L25, Chain P"/>
    <property type="match status" value="1"/>
</dbReference>
<keyword evidence="1 4" id="KW-0689">Ribosomal protein</keyword>
<dbReference type="Pfam" id="PF01386">
    <property type="entry name" value="Ribosomal_L25p"/>
    <property type="match status" value="1"/>
</dbReference>
<name>A0A2T1F769_9CYAN</name>
<dbReference type="RefSeq" id="WP_106312776.1">
    <property type="nucleotide sequence ID" value="NZ_PVWO01000664.1"/>
</dbReference>
<organism evidence="4 5">
    <name type="scientific">Chamaesiphon polymorphus CCALA 037</name>
    <dbReference type="NCBI Taxonomy" id="2107692"/>
    <lineage>
        <taxon>Bacteria</taxon>
        <taxon>Bacillati</taxon>
        <taxon>Cyanobacteriota</taxon>
        <taxon>Cyanophyceae</taxon>
        <taxon>Gomontiellales</taxon>
        <taxon>Chamaesiphonaceae</taxon>
        <taxon>Chamaesiphon</taxon>
    </lineage>
</organism>
<evidence type="ECO:0000313" key="5">
    <source>
        <dbReference type="Proteomes" id="UP000238937"/>
    </source>
</evidence>
<dbReference type="AlphaFoldDB" id="A0A2T1F769"/>
<dbReference type="GO" id="GO:0005840">
    <property type="term" value="C:ribosome"/>
    <property type="evidence" value="ECO:0007669"/>
    <property type="project" value="UniProtKB-KW"/>
</dbReference>
<comment type="caution">
    <text evidence="4">The sequence shown here is derived from an EMBL/GenBank/DDBJ whole genome shotgun (WGS) entry which is preliminary data.</text>
</comment>
<protein>
    <submittedName>
        <fullName evidence="4">50S ribosomal protein L25</fullName>
    </submittedName>
</protein>
<dbReference type="SUPFAM" id="SSF50715">
    <property type="entry name" value="Ribosomal protein L25-like"/>
    <property type="match status" value="1"/>
</dbReference>
<dbReference type="OrthoDB" id="9786489at2"/>
<sequence length="98" mass="11079">MEISVELKQRAAGTKPNALRRSGHIPVNLYGHDGDKSLLLTLDAKSVENLIKKARINKTPVEVSIPELSWKGTTVIKEIQTHPWKNFPYHLSFYAVQD</sequence>
<reference evidence="4 5" key="1">
    <citation type="submission" date="2018-03" db="EMBL/GenBank/DDBJ databases">
        <title>The ancient ancestry and fast evolution of plastids.</title>
        <authorList>
            <person name="Moore K.R."/>
            <person name="Magnabosco C."/>
            <person name="Momper L."/>
            <person name="Gold D.A."/>
            <person name="Bosak T."/>
            <person name="Fournier G.P."/>
        </authorList>
    </citation>
    <scope>NUCLEOTIDE SEQUENCE [LARGE SCALE GENOMIC DNA]</scope>
    <source>
        <strain evidence="4 5">CCALA 037</strain>
    </source>
</reference>
<proteinExistence type="predicted"/>
<evidence type="ECO:0000259" key="3">
    <source>
        <dbReference type="Pfam" id="PF01386"/>
    </source>
</evidence>
<evidence type="ECO:0000313" key="4">
    <source>
        <dbReference type="EMBL" id="PSB40829.1"/>
    </source>
</evidence>
<dbReference type="CDD" id="cd00495">
    <property type="entry name" value="Ribosomal_L25_TL5_CTC"/>
    <property type="match status" value="1"/>
</dbReference>
<dbReference type="InterPro" id="IPR029751">
    <property type="entry name" value="Ribosomal_L25_dom"/>
</dbReference>
<keyword evidence="5" id="KW-1185">Reference proteome</keyword>
<evidence type="ECO:0000256" key="1">
    <source>
        <dbReference type="ARBA" id="ARBA00022980"/>
    </source>
</evidence>
<feature type="domain" description="Large ribosomal subunit protein bL25 L25" evidence="3">
    <location>
        <begin position="7"/>
        <end position="93"/>
    </location>
</feature>
<dbReference type="GO" id="GO:0003735">
    <property type="term" value="F:structural constituent of ribosome"/>
    <property type="evidence" value="ECO:0007669"/>
    <property type="project" value="InterPro"/>
</dbReference>
<dbReference type="NCBIfam" id="NF004612">
    <property type="entry name" value="PRK05943.1"/>
    <property type="match status" value="1"/>
</dbReference>
<gene>
    <name evidence="4" type="ORF">C7B77_27950</name>
</gene>
<dbReference type="GO" id="GO:1990904">
    <property type="term" value="C:ribonucleoprotein complex"/>
    <property type="evidence" value="ECO:0007669"/>
    <property type="project" value="UniProtKB-KW"/>
</dbReference>
<dbReference type="EMBL" id="PVWO01000664">
    <property type="protein sequence ID" value="PSB40829.1"/>
    <property type="molecule type" value="Genomic_DNA"/>
</dbReference>
<dbReference type="GO" id="GO:0006412">
    <property type="term" value="P:translation"/>
    <property type="evidence" value="ECO:0007669"/>
    <property type="project" value="InterPro"/>
</dbReference>
<accession>A0A2T1F769</accession>
<dbReference type="Proteomes" id="UP000238937">
    <property type="component" value="Unassembled WGS sequence"/>
</dbReference>